<evidence type="ECO:0000259" key="1">
    <source>
        <dbReference type="Pfam" id="PF25273"/>
    </source>
</evidence>
<keyword evidence="3" id="KW-1185">Reference proteome</keyword>
<feature type="domain" description="DUF7869" evidence="1">
    <location>
        <begin position="57"/>
        <end position="157"/>
    </location>
</feature>
<dbReference type="Proteomes" id="UP001352852">
    <property type="component" value="Unassembled WGS sequence"/>
</dbReference>
<sequence length="206" mass="23342">MHYSCDFAQQMQFPSNPLQPGPKYFLTPRKCGLFGVSCESLQKQVNFLIDEGMSSGKGSNEVISYMHHFFTHFGLGETNVDLHFNNCTGQNKNYFMLWYGTWRVAHKLHYTLNIHFLIAGHTKFAPDCAFGLIKQAYKRSRVSTLADIAKVVENSSPESHLNIPQLVGLEDGMVLVNTFDWHPSECSDRSRVISTSALMPTDLVWS</sequence>
<organism evidence="2 3">
    <name type="scientific">Characodon lateralis</name>
    <dbReference type="NCBI Taxonomy" id="208331"/>
    <lineage>
        <taxon>Eukaryota</taxon>
        <taxon>Metazoa</taxon>
        <taxon>Chordata</taxon>
        <taxon>Craniata</taxon>
        <taxon>Vertebrata</taxon>
        <taxon>Euteleostomi</taxon>
        <taxon>Actinopterygii</taxon>
        <taxon>Neopterygii</taxon>
        <taxon>Teleostei</taxon>
        <taxon>Neoteleostei</taxon>
        <taxon>Acanthomorphata</taxon>
        <taxon>Ovalentaria</taxon>
        <taxon>Atherinomorphae</taxon>
        <taxon>Cyprinodontiformes</taxon>
        <taxon>Goodeidae</taxon>
        <taxon>Characodon</taxon>
    </lineage>
</organism>
<reference evidence="2 3" key="1">
    <citation type="submission" date="2021-06" db="EMBL/GenBank/DDBJ databases">
        <authorList>
            <person name="Palmer J.M."/>
        </authorList>
    </citation>
    <scope>NUCLEOTIDE SEQUENCE [LARGE SCALE GENOMIC DNA]</scope>
    <source>
        <strain evidence="2 3">CL_MEX2019</strain>
        <tissue evidence="2">Muscle</tissue>
    </source>
</reference>
<gene>
    <name evidence="2" type="ORF">CHARACLAT_032707</name>
</gene>
<dbReference type="PANTHER" id="PTHR34415:SF1">
    <property type="entry name" value="INTEGRASE CATALYTIC DOMAIN-CONTAINING PROTEIN"/>
    <property type="match status" value="1"/>
</dbReference>
<evidence type="ECO:0000313" key="2">
    <source>
        <dbReference type="EMBL" id="MED6266146.1"/>
    </source>
</evidence>
<dbReference type="InterPro" id="IPR057191">
    <property type="entry name" value="DUF7869"/>
</dbReference>
<dbReference type="EMBL" id="JAHUTJ010006043">
    <property type="protein sequence ID" value="MED6266146.1"/>
    <property type="molecule type" value="Genomic_DNA"/>
</dbReference>
<dbReference type="Pfam" id="PF25273">
    <property type="entry name" value="DUF7869"/>
    <property type="match status" value="1"/>
</dbReference>
<name>A0ABU7CVH8_9TELE</name>
<evidence type="ECO:0000313" key="3">
    <source>
        <dbReference type="Proteomes" id="UP001352852"/>
    </source>
</evidence>
<proteinExistence type="predicted"/>
<protein>
    <recommendedName>
        <fullName evidence="1">DUF7869 domain-containing protein</fullName>
    </recommendedName>
</protein>
<accession>A0ABU7CVH8</accession>
<dbReference type="PANTHER" id="PTHR34415">
    <property type="entry name" value="INTEGRASE CATALYTIC DOMAIN-CONTAINING PROTEIN"/>
    <property type="match status" value="1"/>
</dbReference>
<comment type="caution">
    <text evidence="2">The sequence shown here is derived from an EMBL/GenBank/DDBJ whole genome shotgun (WGS) entry which is preliminary data.</text>
</comment>